<name>A0A9Q9ISE3_9ACTN</name>
<dbReference type="Proteomes" id="UP001058003">
    <property type="component" value="Chromosome"/>
</dbReference>
<keyword evidence="1" id="KW-0732">Signal</keyword>
<feature type="chain" id="PRO_5040433860" evidence="1">
    <location>
        <begin position="22"/>
        <end position="447"/>
    </location>
</feature>
<organism evidence="2 3">
    <name type="scientific">Dactylosporangium aurantiacum</name>
    <dbReference type="NCBI Taxonomy" id="35754"/>
    <lineage>
        <taxon>Bacteria</taxon>
        <taxon>Bacillati</taxon>
        <taxon>Actinomycetota</taxon>
        <taxon>Actinomycetes</taxon>
        <taxon>Micromonosporales</taxon>
        <taxon>Micromonosporaceae</taxon>
        <taxon>Dactylosporangium</taxon>
    </lineage>
</organism>
<proteinExistence type="predicted"/>
<dbReference type="RefSeq" id="WP_033361933.1">
    <property type="nucleotide sequence ID" value="NZ_CP073767.1"/>
</dbReference>
<accession>A0A9Q9ISE3</accession>
<reference evidence="2" key="1">
    <citation type="submission" date="2021-04" db="EMBL/GenBank/DDBJ databases">
        <title>Dactylosporangium aurantiacum NRRL B-8018 full assembly.</title>
        <authorList>
            <person name="Hartkoorn R.C."/>
            <person name="Beaudoing E."/>
            <person name="Hot D."/>
        </authorList>
    </citation>
    <scope>NUCLEOTIDE SEQUENCE</scope>
    <source>
        <strain evidence="2">NRRL B-8018</strain>
    </source>
</reference>
<evidence type="ECO:0000313" key="3">
    <source>
        <dbReference type="Proteomes" id="UP001058003"/>
    </source>
</evidence>
<dbReference type="Gene3D" id="3.40.190.10">
    <property type="entry name" value="Periplasmic binding protein-like II"/>
    <property type="match status" value="2"/>
</dbReference>
<dbReference type="SUPFAM" id="SSF53850">
    <property type="entry name" value="Periplasmic binding protein-like II"/>
    <property type="match status" value="1"/>
</dbReference>
<keyword evidence="3" id="KW-1185">Reference proteome</keyword>
<dbReference type="PANTHER" id="PTHR43649">
    <property type="entry name" value="ARABINOSE-BINDING PROTEIN-RELATED"/>
    <property type="match status" value="1"/>
</dbReference>
<protein>
    <submittedName>
        <fullName evidence="2">Extracellular solute-binding protein</fullName>
    </submittedName>
</protein>
<dbReference type="PANTHER" id="PTHR43649:SF12">
    <property type="entry name" value="DIACETYLCHITOBIOSE BINDING PROTEIN DASA"/>
    <property type="match status" value="1"/>
</dbReference>
<dbReference type="PROSITE" id="PS51257">
    <property type="entry name" value="PROKAR_LIPOPROTEIN"/>
    <property type="match status" value="1"/>
</dbReference>
<dbReference type="InterPro" id="IPR050490">
    <property type="entry name" value="Bact_solute-bd_prot1"/>
</dbReference>
<dbReference type="OrthoDB" id="9780991at2"/>
<dbReference type="Pfam" id="PF01547">
    <property type="entry name" value="SBP_bac_1"/>
    <property type="match status" value="1"/>
</dbReference>
<evidence type="ECO:0000256" key="1">
    <source>
        <dbReference type="SAM" id="SignalP"/>
    </source>
</evidence>
<dbReference type="KEGG" id="daur:Daura_24000"/>
<gene>
    <name evidence="2" type="ORF">Daura_24000</name>
</gene>
<dbReference type="AlphaFoldDB" id="A0A9Q9ISE3"/>
<sequence>MLRILAVAAVAVLTITGCARGDGETPQDVGYAPDRPPVTIDFWYMPSGGPLQDQVIAGEAAQFHAAHPNITVNPVRIVWEDALTRLSTASSSGEGPDVTQLGTTWVGGFSELGALRPYTAAEIAAVGGQSAFTAASWSSSHLIGSPDTTAMPWLVDIRALFYRTDVLAAAGIDPATAFATWESLEATLRRIHDAGGPVAPLAIGNENTFGIIHNVAPFVWSAGGDLLNASGTASRLAEPAAVDAVQYYQRLVARYNDPTVARMVNNDVPAAFAAGRGAVTIDSSQSVGDFLANPDRAGLRAGWSTAPLPAGRAGRFGFLGGSNLAILKDAAHPDAAFEWVRFLTGKQSQQRYAVSTGLWPARTEAVAGTKLETEPAYGAFREMIGHGRMYPSVAAWIVVESVIAKDFAELWHAPGELSRDEIQAILTRTSADIDDTLAAPGRTGIND</sequence>
<dbReference type="EMBL" id="CP073767">
    <property type="protein sequence ID" value="UWZ58957.1"/>
    <property type="molecule type" value="Genomic_DNA"/>
</dbReference>
<dbReference type="InterPro" id="IPR006059">
    <property type="entry name" value="SBP"/>
</dbReference>
<evidence type="ECO:0000313" key="2">
    <source>
        <dbReference type="EMBL" id="UWZ58957.1"/>
    </source>
</evidence>
<feature type="signal peptide" evidence="1">
    <location>
        <begin position="1"/>
        <end position="21"/>
    </location>
</feature>